<dbReference type="EMBL" id="FNJD01000011">
    <property type="protein sequence ID" value="SDP21820.1"/>
    <property type="molecule type" value="Genomic_DNA"/>
</dbReference>
<organism evidence="1 2">
    <name type="scientific">Sulfitobacter litoralis</name>
    <dbReference type="NCBI Taxonomy" id="335975"/>
    <lineage>
        <taxon>Bacteria</taxon>
        <taxon>Pseudomonadati</taxon>
        <taxon>Pseudomonadota</taxon>
        <taxon>Alphaproteobacteria</taxon>
        <taxon>Rhodobacterales</taxon>
        <taxon>Roseobacteraceae</taxon>
        <taxon>Sulfitobacter</taxon>
    </lineage>
</organism>
<name>A0ABY0SGF6_9RHOB</name>
<proteinExistence type="predicted"/>
<evidence type="ECO:0000313" key="1">
    <source>
        <dbReference type="EMBL" id="SDP21820.1"/>
    </source>
</evidence>
<accession>A0ABY0SGF6</accession>
<comment type="caution">
    <text evidence="1">The sequence shown here is derived from an EMBL/GenBank/DDBJ whole genome shotgun (WGS) entry which is preliminary data.</text>
</comment>
<gene>
    <name evidence="1" type="ORF">SAMN04488512_11172</name>
</gene>
<evidence type="ECO:0000313" key="2">
    <source>
        <dbReference type="Proteomes" id="UP000198646"/>
    </source>
</evidence>
<protein>
    <submittedName>
        <fullName evidence="1">Uncharacterized protein</fullName>
    </submittedName>
</protein>
<reference evidence="1 2" key="1">
    <citation type="submission" date="2016-10" db="EMBL/GenBank/DDBJ databases">
        <authorList>
            <person name="Varghese N."/>
            <person name="Submissions S."/>
        </authorList>
    </citation>
    <scope>NUCLEOTIDE SEQUENCE [LARGE SCALE GENOMIC DNA]</scope>
    <source>
        <strain evidence="1 2">DSM 17584</strain>
    </source>
</reference>
<keyword evidence="2" id="KW-1185">Reference proteome</keyword>
<sequence>MRYCFWDALCRQMHGRCGVALTDGRGIGDCRGNNQEIFEADSYEIRDISAGAVRIFGSMW</sequence>
<dbReference type="Proteomes" id="UP000198646">
    <property type="component" value="Unassembled WGS sequence"/>
</dbReference>